<protein>
    <submittedName>
        <fullName evidence="1">Uncharacterized protein</fullName>
    </submittedName>
</protein>
<evidence type="ECO:0000313" key="2">
    <source>
        <dbReference type="Proteomes" id="UP001396334"/>
    </source>
</evidence>
<name>A0ABR2QNW3_9ROSI</name>
<proteinExistence type="predicted"/>
<organism evidence="1 2">
    <name type="scientific">Hibiscus sabdariffa</name>
    <name type="common">roselle</name>
    <dbReference type="NCBI Taxonomy" id="183260"/>
    <lineage>
        <taxon>Eukaryota</taxon>
        <taxon>Viridiplantae</taxon>
        <taxon>Streptophyta</taxon>
        <taxon>Embryophyta</taxon>
        <taxon>Tracheophyta</taxon>
        <taxon>Spermatophyta</taxon>
        <taxon>Magnoliopsida</taxon>
        <taxon>eudicotyledons</taxon>
        <taxon>Gunneridae</taxon>
        <taxon>Pentapetalae</taxon>
        <taxon>rosids</taxon>
        <taxon>malvids</taxon>
        <taxon>Malvales</taxon>
        <taxon>Malvaceae</taxon>
        <taxon>Malvoideae</taxon>
        <taxon>Hibiscus</taxon>
    </lineage>
</organism>
<reference evidence="1 2" key="1">
    <citation type="journal article" date="2024" name="G3 (Bethesda)">
        <title>Genome assembly of Hibiscus sabdariffa L. provides insights into metabolisms of medicinal natural products.</title>
        <authorList>
            <person name="Kim T."/>
        </authorList>
    </citation>
    <scope>NUCLEOTIDE SEQUENCE [LARGE SCALE GENOMIC DNA]</scope>
    <source>
        <strain evidence="1">TK-2024</strain>
        <tissue evidence="1">Old leaves</tissue>
    </source>
</reference>
<accession>A0ABR2QNW3</accession>
<comment type="caution">
    <text evidence="1">The sequence shown here is derived from an EMBL/GenBank/DDBJ whole genome shotgun (WGS) entry which is preliminary data.</text>
</comment>
<gene>
    <name evidence="1" type="ORF">V6N11_025052</name>
</gene>
<sequence>MVPPTKWVVQLEVLFGSLRGSSFPLFKVDWNYNNTTYGILGSIAILCVGDCDIVLSTIPRKVNMAADFMSKPDSSSSIAIYDSILLTPGLRDLLHRDSFGA</sequence>
<keyword evidence="2" id="KW-1185">Reference proteome</keyword>
<dbReference type="EMBL" id="JBBPBN010000035">
    <property type="protein sequence ID" value="KAK9002369.1"/>
    <property type="molecule type" value="Genomic_DNA"/>
</dbReference>
<dbReference type="Proteomes" id="UP001396334">
    <property type="component" value="Unassembled WGS sequence"/>
</dbReference>
<evidence type="ECO:0000313" key="1">
    <source>
        <dbReference type="EMBL" id="KAK9002369.1"/>
    </source>
</evidence>